<sequence length="215" mass="24035">MTKKNKLTAIVALVALILITTIAFAVSNRSKTSSTDESIETASSSSSKEKTNADTVAEVGGMAINHEHFIIFKANFLLLNAVQKNDPIPSDRELLNQLIMEGLVVEQATQQGITATGEEINEVIQYERKTFETFKPTNKDQEAALEFMKNRIKISGHPEDEFWESDIIKEATRRSVLSGKYMSESIANGTFKDVDGFMAYQQKQFDGVKDQIIYK</sequence>
<dbReference type="RefSeq" id="WP_229750213.1">
    <property type="nucleotide sequence ID" value="NZ_BMHP01000001.1"/>
</dbReference>
<evidence type="ECO:0008006" key="4">
    <source>
        <dbReference type="Google" id="ProtNLM"/>
    </source>
</evidence>
<evidence type="ECO:0000313" key="2">
    <source>
        <dbReference type="EMBL" id="GGD47560.1"/>
    </source>
</evidence>
<dbReference type="InterPro" id="IPR027304">
    <property type="entry name" value="Trigger_fact/SurA_dom_sf"/>
</dbReference>
<reference evidence="2" key="2">
    <citation type="submission" date="2020-09" db="EMBL/GenBank/DDBJ databases">
        <authorList>
            <person name="Sun Q."/>
            <person name="Zhou Y."/>
        </authorList>
    </citation>
    <scope>NUCLEOTIDE SEQUENCE</scope>
    <source>
        <strain evidence="2">CGMCC 1.15178</strain>
    </source>
</reference>
<dbReference type="Proteomes" id="UP000612456">
    <property type="component" value="Unassembled WGS sequence"/>
</dbReference>
<dbReference type="SUPFAM" id="SSF109998">
    <property type="entry name" value="Triger factor/SurA peptide-binding domain-like"/>
    <property type="match status" value="1"/>
</dbReference>
<comment type="caution">
    <text evidence="2">The sequence shown here is derived from an EMBL/GenBank/DDBJ whole genome shotgun (WGS) entry which is preliminary data.</text>
</comment>
<keyword evidence="3" id="KW-1185">Reference proteome</keyword>
<name>A0A916YJ34_9BACL</name>
<evidence type="ECO:0000313" key="3">
    <source>
        <dbReference type="Proteomes" id="UP000612456"/>
    </source>
</evidence>
<feature type="signal peptide" evidence="1">
    <location>
        <begin position="1"/>
        <end position="25"/>
    </location>
</feature>
<organism evidence="2 3">
    <name type="scientific">Paenibacillus nasutitermitis</name>
    <dbReference type="NCBI Taxonomy" id="1652958"/>
    <lineage>
        <taxon>Bacteria</taxon>
        <taxon>Bacillati</taxon>
        <taxon>Bacillota</taxon>
        <taxon>Bacilli</taxon>
        <taxon>Bacillales</taxon>
        <taxon>Paenibacillaceae</taxon>
        <taxon>Paenibacillus</taxon>
    </lineage>
</organism>
<keyword evidence="1" id="KW-0732">Signal</keyword>
<dbReference type="Gene3D" id="1.10.4030.10">
    <property type="entry name" value="Porin chaperone SurA, peptide-binding domain"/>
    <property type="match status" value="1"/>
</dbReference>
<dbReference type="AlphaFoldDB" id="A0A916YJ34"/>
<accession>A0A916YJ34</accession>
<evidence type="ECO:0000256" key="1">
    <source>
        <dbReference type="SAM" id="SignalP"/>
    </source>
</evidence>
<reference evidence="2" key="1">
    <citation type="journal article" date="2014" name="Int. J. Syst. Evol. Microbiol.">
        <title>Complete genome sequence of Corynebacterium casei LMG S-19264T (=DSM 44701T), isolated from a smear-ripened cheese.</title>
        <authorList>
            <consortium name="US DOE Joint Genome Institute (JGI-PGF)"/>
            <person name="Walter F."/>
            <person name="Albersmeier A."/>
            <person name="Kalinowski J."/>
            <person name="Ruckert C."/>
        </authorList>
    </citation>
    <scope>NUCLEOTIDE SEQUENCE</scope>
    <source>
        <strain evidence="2">CGMCC 1.15178</strain>
    </source>
</reference>
<proteinExistence type="predicted"/>
<protein>
    <recommendedName>
        <fullName evidence="4">SurA N-terminal domain-containing protein</fullName>
    </recommendedName>
</protein>
<feature type="chain" id="PRO_5037505220" description="SurA N-terminal domain-containing protein" evidence="1">
    <location>
        <begin position="26"/>
        <end position="215"/>
    </location>
</feature>
<gene>
    <name evidence="2" type="ORF">GCM10010911_01330</name>
</gene>
<dbReference type="EMBL" id="BMHP01000001">
    <property type="protein sequence ID" value="GGD47560.1"/>
    <property type="molecule type" value="Genomic_DNA"/>
</dbReference>